<feature type="domain" description="Receptor ligand binding region" evidence="7">
    <location>
        <begin position="42"/>
        <end position="346"/>
    </location>
</feature>
<keyword evidence="3" id="KW-1133">Transmembrane helix</keyword>
<keyword evidence="2" id="KW-0812">Transmembrane</keyword>
<dbReference type="FunFam" id="3.40.50.2300:FF:000145">
    <property type="entry name" value="Glutamate receptor, metabotropic"/>
    <property type="match status" value="1"/>
</dbReference>
<dbReference type="STRING" id="307972.A0A2G8L5P0"/>
<keyword evidence="4" id="KW-0472">Membrane</keyword>
<dbReference type="SUPFAM" id="SSF53822">
    <property type="entry name" value="Periplasmic binding protein-like I"/>
    <property type="match status" value="1"/>
</dbReference>
<dbReference type="Gene3D" id="3.40.50.2300">
    <property type="match status" value="2"/>
</dbReference>
<dbReference type="OrthoDB" id="425344at2759"/>
<dbReference type="InterPro" id="IPR001828">
    <property type="entry name" value="ANF_lig-bd_rcpt"/>
</dbReference>
<evidence type="ECO:0000313" key="9">
    <source>
        <dbReference type="Proteomes" id="UP000230750"/>
    </source>
</evidence>
<organism evidence="8 9">
    <name type="scientific">Stichopus japonicus</name>
    <name type="common">Sea cucumber</name>
    <dbReference type="NCBI Taxonomy" id="307972"/>
    <lineage>
        <taxon>Eukaryota</taxon>
        <taxon>Metazoa</taxon>
        <taxon>Echinodermata</taxon>
        <taxon>Eleutherozoa</taxon>
        <taxon>Echinozoa</taxon>
        <taxon>Holothuroidea</taxon>
        <taxon>Aspidochirotacea</taxon>
        <taxon>Aspidochirotida</taxon>
        <taxon>Stichopodidae</taxon>
        <taxon>Apostichopus</taxon>
    </lineage>
</organism>
<evidence type="ECO:0000259" key="7">
    <source>
        <dbReference type="Pfam" id="PF01094"/>
    </source>
</evidence>
<dbReference type="PRINTS" id="PR00248">
    <property type="entry name" value="GPCRMGR"/>
</dbReference>
<evidence type="ECO:0000256" key="1">
    <source>
        <dbReference type="ARBA" id="ARBA00004141"/>
    </source>
</evidence>
<dbReference type="InterPro" id="IPR050726">
    <property type="entry name" value="mGluR"/>
</dbReference>
<evidence type="ECO:0000313" key="8">
    <source>
        <dbReference type="EMBL" id="PIK55558.1"/>
    </source>
</evidence>
<keyword evidence="6" id="KW-0325">Glycoprotein</keyword>
<dbReference type="InterPro" id="IPR000337">
    <property type="entry name" value="GPCR_3"/>
</dbReference>
<evidence type="ECO:0000256" key="2">
    <source>
        <dbReference type="ARBA" id="ARBA00022692"/>
    </source>
</evidence>
<comment type="caution">
    <text evidence="8">The sequence shown here is derived from an EMBL/GenBank/DDBJ whole genome shotgun (WGS) entry which is preliminary data.</text>
</comment>
<dbReference type="EMBL" id="MRZV01000210">
    <property type="protein sequence ID" value="PIK55558.1"/>
    <property type="molecule type" value="Genomic_DNA"/>
</dbReference>
<proteinExistence type="predicted"/>
<keyword evidence="5 8" id="KW-0675">Receptor</keyword>
<sequence>MPDREVYRQDGDFVIGALLALRGFHEETRICGKIPDYGAVRRAEAVAYAVDRINQNPAILPNTTIGYEIYDTCYDRSLALENSLRFTRNFRDIDNVIGVVGTSLSSTSELTTTFLSIFEITMVSHFATSDELSDTLRYPYFMRTIPPDSYQIMAIIDILNHFGWEYVAFIYSESLYGRRAYDIFTAEITTTGICVSYSRSLGLAAKEVTYRETIDDLLKIHRDSLFSAVVLFAELENIHGLMRMASQRNVTGQFIWIGSDSFGIPCLHSVLGTEEAALGAFTIIPKAGTSDLFDDHFRREVDNNLSENPWIAEYREEESNRVSDCPAFESLVADAVEVIARGLDRLCVSSL</sequence>
<gene>
    <name evidence="8" type="ORF">BSL78_07514</name>
</gene>
<accession>A0A2G8L5P0</accession>
<dbReference type="Proteomes" id="UP000230750">
    <property type="component" value="Unassembled WGS sequence"/>
</dbReference>
<dbReference type="AlphaFoldDB" id="A0A2G8L5P0"/>
<comment type="subcellular location">
    <subcellularLocation>
        <location evidence="1">Membrane</location>
        <topology evidence="1">Multi-pass membrane protein</topology>
    </subcellularLocation>
</comment>
<protein>
    <submittedName>
        <fullName evidence="8">Putative metabotropic glutamate receptor 8</fullName>
    </submittedName>
</protein>
<dbReference type="GO" id="GO:0016020">
    <property type="term" value="C:membrane"/>
    <property type="evidence" value="ECO:0007669"/>
    <property type="project" value="UniProtKB-SubCell"/>
</dbReference>
<evidence type="ECO:0000256" key="5">
    <source>
        <dbReference type="ARBA" id="ARBA00023170"/>
    </source>
</evidence>
<dbReference type="InterPro" id="IPR028082">
    <property type="entry name" value="Peripla_BP_I"/>
</dbReference>
<dbReference type="Pfam" id="PF01094">
    <property type="entry name" value="ANF_receptor"/>
    <property type="match status" value="1"/>
</dbReference>
<reference evidence="8 9" key="1">
    <citation type="journal article" date="2017" name="PLoS Biol.">
        <title>The sea cucumber genome provides insights into morphological evolution and visceral regeneration.</title>
        <authorList>
            <person name="Zhang X."/>
            <person name="Sun L."/>
            <person name="Yuan J."/>
            <person name="Sun Y."/>
            <person name="Gao Y."/>
            <person name="Zhang L."/>
            <person name="Li S."/>
            <person name="Dai H."/>
            <person name="Hamel J.F."/>
            <person name="Liu C."/>
            <person name="Yu Y."/>
            <person name="Liu S."/>
            <person name="Lin W."/>
            <person name="Guo K."/>
            <person name="Jin S."/>
            <person name="Xu P."/>
            <person name="Storey K.B."/>
            <person name="Huan P."/>
            <person name="Zhang T."/>
            <person name="Zhou Y."/>
            <person name="Zhang J."/>
            <person name="Lin C."/>
            <person name="Li X."/>
            <person name="Xing L."/>
            <person name="Huo D."/>
            <person name="Sun M."/>
            <person name="Wang L."/>
            <person name="Mercier A."/>
            <person name="Li F."/>
            <person name="Yang H."/>
            <person name="Xiang J."/>
        </authorList>
    </citation>
    <scope>NUCLEOTIDE SEQUENCE [LARGE SCALE GENOMIC DNA]</scope>
    <source>
        <strain evidence="8">Shaxun</strain>
        <tissue evidence="8">Muscle</tissue>
    </source>
</reference>
<dbReference type="GO" id="GO:0004930">
    <property type="term" value="F:G protein-coupled receptor activity"/>
    <property type="evidence" value="ECO:0007669"/>
    <property type="project" value="InterPro"/>
</dbReference>
<name>A0A2G8L5P0_STIJA</name>
<keyword evidence="9" id="KW-1185">Reference proteome</keyword>
<dbReference type="PANTHER" id="PTHR24060">
    <property type="entry name" value="METABOTROPIC GLUTAMATE RECEPTOR"/>
    <property type="match status" value="1"/>
</dbReference>
<evidence type="ECO:0000256" key="6">
    <source>
        <dbReference type="ARBA" id="ARBA00023180"/>
    </source>
</evidence>
<evidence type="ECO:0000256" key="4">
    <source>
        <dbReference type="ARBA" id="ARBA00023136"/>
    </source>
</evidence>
<evidence type="ECO:0000256" key="3">
    <source>
        <dbReference type="ARBA" id="ARBA00022989"/>
    </source>
</evidence>